<feature type="domain" description="Malonyl-CoA:ACP transacylase (MAT)" evidence="4">
    <location>
        <begin position="117"/>
        <end position="358"/>
    </location>
</feature>
<dbReference type="PANTHER" id="PTHR43775">
    <property type="entry name" value="FATTY ACID SYNTHASE"/>
    <property type="match status" value="1"/>
</dbReference>
<evidence type="ECO:0000256" key="3">
    <source>
        <dbReference type="ARBA" id="ARBA00023315"/>
    </source>
</evidence>
<keyword evidence="3" id="KW-0012">Acyltransferase</keyword>
<evidence type="ECO:0000313" key="5">
    <source>
        <dbReference type="EMBL" id="KMS65785.1"/>
    </source>
</evidence>
<evidence type="ECO:0000259" key="4">
    <source>
        <dbReference type="SMART" id="SM00827"/>
    </source>
</evidence>
<accession>A0ABR5HQ10</accession>
<name>A0ABR5HQ10_STRLW</name>
<evidence type="ECO:0000256" key="1">
    <source>
        <dbReference type="ARBA" id="ARBA00022679"/>
    </source>
</evidence>
<feature type="non-terminal residue" evidence="5">
    <location>
        <position position="358"/>
    </location>
</feature>
<dbReference type="InterPro" id="IPR016035">
    <property type="entry name" value="Acyl_Trfase/lysoPLipase"/>
</dbReference>
<dbReference type="Gene3D" id="3.30.70.3290">
    <property type="match status" value="1"/>
</dbReference>
<dbReference type="InterPro" id="IPR001227">
    <property type="entry name" value="Ac_transferase_dom_sf"/>
</dbReference>
<dbReference type="InterPro" id="IPR014043">
    <property type="entry name" value="Acyl_transferase_dom"/>
</dbReference>
<keyword evidence="2" id="KW-0511">Multifunctional enzyme</keyword>
<reference evidence="5 6" key="1">
    <citation type="submission" date="2015-06" db="EMBL/GenBank/DDBJ databases">
        <title>Draft genome sequence of Streptomyces leeuwenhoekii C58, which produces the novel lasso peptide, chaxapeptin.</title>
        <authorList>
            <person name="Yi Y."/>
            <person name="Hai D."/>
            <person name="Jaspars M."/>
            <person name="Sheng H."/>
            <person name="Rateb M.E."/>
            <person name="Bull A."/>
            <person name="Goodfellow M."/>
            <person name="Asenjo J.A."/>
            <person name="Ebel R."/>
        </authorList>
    </citation>
    <scope>NUCLEOTIDE SEQUENCE [LARGE SCALE GENOMIC DNA]</scope>
    <source>
        <strain evidence="5 6">C58</strain>
    </source>
</reference>
<comment type="caution">
    <text evidence="5">The sequence shown here is derived from an EMBL/GenBank/DDBJ whole genome shotgun (WGS) entry which is preliminary data.</text>
</comment>
<organism evidence="5 6">
    <name type="scientific">Streptomyces leeuwenhoekii</name>
    <dbReference type="NCBI Taxonomy" id="1437453"/>
    <lineage>
        <taxon>Bacteria</taxon>
        <taxon>Bacillati</taxon>
        <taxon>Actinomycetota</taxon>
        <taxon>Actinomycetes</taxon>
        <taxon>Kitasatosporales</taxon>
        <taxon>Streptomycetaceae</taxon>
        <taxon>Streptomyces</taxon>
    </lineage>
</organism>
<dbReference type="Pfam" id="PF00698">
    <property type="entry name" value="Acyl_transf_1"/>
    <property type="match status" value="1"/>
</dbReference>
<keyword evidence="6" id="KW-1185">Reference proteome</keyword>
<dbReference type="SMART" id="SM00827">
    <property type="entry name" value="PKS_AT"/>
    <property type="match status" value="1"/>
</dbReference>
<dbReference type="EMBL" id="LFEH01000351">
    <property type="protein sequence ID" value="KMS65785.1"/>
    <property type="molecule type" value="Genomic_DNA"/>
</dbReference>
<dbReference type="PANTHER" id="PTHR43775:SF51">
    <property type="entry name" value="INACTIVE PHENOLPHTHIOCEROL SYNTHESIS POLYKETIDE SYNTHASE TYPE I PKS1-RELATED"/>
    <property type="match status" value="1"/>
</dbReference>
<evidence type="ECO:0000256" key="2">
    <source>
        <dbReference type="ARBA" id="ARBA00023268"/>
    </source>
</evidence>
<dbReference type="InterPro" id="IPR016036">
    <property type="entry name" value="Malonyl_transacylase_ACP-bd"/>
</dbReference>
<dbReference type="RefSeq" id="WP_048574666.1">
    <property type="nucleotide sequence ID" value="NZ_LFEH01000351.1"/>
</dbReference>
<dbReference type="Gene3D" id="3.40.366.10">
    <property type="entry name" value="Malonyl-Coenzyme A Acyl Carrier Protein, domain 2"/>
    <property type="match status" value="1"/>
</dbReference>
<proteinExistence type="predicted"/>
<keyword evidence="1" id="KW-0808">Transferase</keyword>
<evidence type="ECO:0000313" key="6">
    <source>
        <dbReference type="Proteomes" id="UP000037274"/>
    </source>
</evidence>
<dbReference type="Proteomes" id="UP000037274">
    <property type="component" value="Unassembled WGS sequence"/>
</dbReference>
<sequence length="358" mass="36442">SGTNAHVILESYAEAPVRVPAAEAVLDTGAVVAVPVSARSTTALRALAGLLLREVDTATPADLAYSLATTRAALSHRAVITATCPGELRRGLAALAGGGSAANLVHAEPAGGSVVFVFPGQGAQWAGMALELLGAAPVFADRLLECDTAVAAHAGWSVLDVLRGVEGAPALDRVDVVQPVLFAVMVSLAALWQACGVKPAAVIGHSQGEIAAAAVAGALELDDAVRVVVLRSRALVRLAGLGGMASVALPEAELPELLRPWGEALSVAAVNGPRSTVVSGERAALAALLAACADAGIRAREIKVDYASHSPQVDLVRDEVLGALDGITPRPANIPFFSTVTGEWADTTGLDGGYWYRN</sequence>
<dbReference type="SUPFAM" id="SSF52151">
    <property type="entry name" value="FabD/lysophospholipase-like"/>
    <property type="match status" value="1"/>
</dbReference>
<dbReference type="InterPro" id="IPR050091">
    <property type="entry name" value="PKS_NRPS_Biosynth_Enz"/>
</dbReference>
<dbReference type="SUPFAM" id="SSF55048">
    <property type="entry name" value="Probable ACP-binding domain of malonyl-CoA ACP transacylase"/>
    <property type="match status" value="1"/>
</dbReference>
<feature type="non-terminal residue" evidence="5">
    <location>
        <position position="1"/>
    </location>
</feature>
<protein>
    <submittedName>
        <fullName evidence="5">Polyketide synthase</fullName>
    </submittedName>
</protein>
<gene>
    <name evidence="5" type="ORF">ACH49_30375</name>
</gene>